<proteinExistence type="predicted"/>
<dbReference type="EMBL" id="JAJSOF020000017">
    <property type="protein sequence ID" value="KAJ4440309.1"/>
    <property type="molecule type" value="Genomic_DNA"/>
</dbReference>
<comment type="caution">
    <text evidence="2">The sequence shown here is derived from an EMBL/GenBank/DDBJ whole genome shotgun (WGS) entry which is preliminary data.</text>
</comment>
<gene>
    <name evidence="2" type="ORF">ANN_08448</name>
</gene>
<dbReference type="Proteomes" id="UP001148838">
    <property type="component" value="Unassembled WGS sequence"/>
</dbReference>
<keyword evidence="3" id="KW-1185">Reference proteome</keyword>
<evidence type="ECO:0000313" key="3">
    <source>
        <dbReference type="Proteomes" id="UP001148838"/>
    </source>
</evidence>
<protein>
    <submittedName>
        <fullName evidence="2">Uncharacterized protein</fullName>
    </submittedName>
</protein>
<evidence type="ECO:0000256" key="1">
    <source>
        <dbReference type="SAM" id="MobiDB-lite"/>
    </source>
</evidence>
<feature type="compositionally biased region" description="Polar residues" evidence="1">
    <location>
        <begin position="17"/>
        <end position="32"/>
    </location>
</feature>
<name>A0ABQ8T1F8_PERAM</name>
<evidence type="ECO:0000313" key="2">
    <source>
        <dbReference type="EMBL" id="KAJ4440309.1"/>
    </source>
</evidence>
<reference evidence="2 3" key="1">
    <citation type="journal article" date="2022" name="Allergy">
        <title>Genome assembly and annotation of Periplaneta americana reveal a comprehensive cockroach allergen profile.</title>
        <authorList>
            <person name="Wang L."/>
            <person name="Xiong Q."/>
            <person name="Saelim N."/>
            <person name="Wang L."/>
            <person name="Nong W."/>
            <person name="Wan A.T."/>
            <person name="Shi M."/>
            <person name="Liu X."/>
            <person name="Cao Q."/>
            <person name="Hui J.H.L."/>
            <person name="Sookrung N."/>
            <person name="Leung T.F."/>
            <person name="Tungtrongchitr A."/>
            <person name="Tsui S.K.W."/>
        </authorList>
    </citation>
    <scope>NUCLEOTIDE SEQUENCE [LARGE SCALE GENOMIC DNA]</scope>
    <source>
        <strain evidence="2">PWHHKU_190912</strain>
    </source>
</reference>
<feature type="region of interest" description="Disordered" evidence="1">
    <location>
        <begin position="1"/>
        <end position="33"/>
    </location>
</feature>
<organism evidence="2 3">
    <name type="scientific">Periplaneta americana</name>
    <name type="common">American cockroach</name>
    <name type="synonym">Blatta americana</name>
    <dbReference type="NCBI Taxonomy" id="6978"/>
    <lineage>
        <taxon>Eukaryota</taxon>
        <taxon>Metazoa</taxon>
        <taxon>Ecdysozoa</taxon>
        <taxon>Arthropoda</taxon>
        <taxon>Hexapoda</taxon>
        <taxon>Insecta</taxon>
        <taxon>Pterygota</taxon>
        <taxon>Neoptera</taxon>
        <taxon>Polyneoptera</taxon>
        <taxon>Dictyoptera</taxon>
        <taxon>Blattodea</taxon>
        <taxon>Blattoidea</taxon>
        <taxon>Blattidae</taxon>
        <taxon>Blattinae</taxon>
        <taxon>Periplaneta</taxon>
    </lineage>
</organism>
<accession>A0ABQ8T1F8</accession>
<sequence length="430" mass="49505">MAGFCEGGNEPPGSLKASKTGQQRLQNTSESAPNPAYAHCTGLFICLWYWLPTKLQSLPVKQYYCACSNGTVCRKCRAVNRENEWLIKVAVVSNHIQSYKVFGSNRIMSKIHFIELQKHFRKSSEILTHKDFNNIECPEIKYRFCRNGAFMVLQYNWRFSCKLHKITNTFHNSVSDVWQHHIPSPSTGNLMLRCNVDQGSFVMYAAVLARYTKDERRGTCHTLRYETTSLFLKSFRIHCLVIGADKNSIKHSTMSVLLFQTIAPGISLPPQPVLTRWKTWLDAANYYYAKYYGKIMELLEDILFIDSNFKIVSKSITLLESSNLQLSEALNIVDKVSQTIIQNNNSLIFRKSEILFQRIMYYDNDVNMLGENRQTIRENAEILVEASKAIGLEVNPEKTKYMIMSRDQSIVRNGTIKIGDLSFEEVEKFK</sequence>